<reference evidence="1" key="1">
    <citation type="submission" date="2015-09" db="EMBL/GenBank/DDBJ databases">
        <title>Draft Genome Sequences of Two Novel Amoeba-resistant Intranuclear Bacteria, Candidatus Berkiella cookevillensis and Candidatus Berkiella aquae.</title>
        <authorList>
            <person name="Mehari Y.T."/>
            <person name="Arivett B.A."/>
            <person name="Farone A.L."/>
            <person name="Gunderson J.H."/>
            <person name="Farone M.B."/>
        </authorList>
    </citation>
    <scope>NUCLEOTIDE SEQUENCE [LARGE SCALE GENOMIC DNA]</scope>
    <source>
        <strain evidence="1">HT99</strain>
    </source>
</reference>
<dbReference type="InterPro" id="IPR029058">
    <property type="entry name" value="AB_hydrolase_fold"/>
</dbReference>
<accession>A0A0Q9YZL3</accession>
<dbReference type="Proteomes" id="UP000051497">
    <property type="component" value="Unassembled WGS sequence"/>
</dbReference>
<name>A0A0Q9YZL3_9GAMM</name>
<dbReference type="OrthoDB" id="6388416at2"/>
<dbReference type="SUPFAM" id="SSF53474">
    <property type="entry name" value="alpha/beta-Hydrolases"/>
    <property type="match status" value="1"/>
</dbReference>
<reference evidence="2" key="3">
    <citation type="submission" date="2021-06" db="EMBL/GenBank/DDBJ databases">
        <title>Genomic Description and Analysis of Intracellular Bacteria, Candidatus Berkiella cookevillensis and Candidatus Berkiella aquae.</title>
        <authorList>
            <person name="Kidane D.T."/>
            <person name="Mehari Y.T."/>
            <person name="Rice F.C."/>
            <person name="Arivett B.A."/>
            <person name="Farone A.L."/>
            <person name="Berk S.G."/>
            <person name="Farone M.B."/>
        </authorList>
    </citation>
    <scope>NUCLEOTIDE SEQUENCE</scope>
    <source>
        <strain evidence="2">HT99</strain>
    </source>
</reference>
<dbReference type="AlphaFoldDB" id="A0A0Q9YZL3"/>
<evidence type="ECO:0000313" key="3">
    <source>
        <dbReference type="Proteomes" id="UP000051497"/>
    </source>
</evidence>
<dbReference type="Gene3D" id="3.40.50.1820">
    <property type="entry name" value="alpha/beta hydrolase"/>
    <property type="match status" value="1"/>
</dbReference>
<keyword evidence="3" id="KW-1185">Reference proteome</keyword>
<comment type="caution">
    <text evidence="1">The sequence shown here is derived from an EMBL/GenBank/DDBJ whole genome shotgun (WGS) entry which is preliminary data.</text>
</comment>
<organism evidence="1">
    <name type="scientific">Candidatus Berkiella aquae</name>
    <dbReference type="NCBI Taxonomy" id="295108"/>
    <lineage>
        <taxon>Bacteria</taxon>
        <taxon>Pseudomonadati</taxon>
        <taxon>Pseudomonadota</taxon>
        <taxon>Gammaproteobacteria</taxon>
        <taxon>Candidatus Berkiellales</taxon>
        <taxon>Candidatus Berkiellaceae</taxon>
        <taxon>Candidatus Berkiella</taxon>
    </lineage>
</organism>
<evidence type="ECO:0000313" key="2">
    <source>
        <dbReference type="EMBL" id="MCS5712369.1"/>
    </source>
</evidence>
<sequence>MLTSSSSNLQEKTTVSIGVELYHAIEQLDENRVKRILASEPLPAWEEIIPHPDALRDDYSSEQLLQKAANSNELIFDHLIDAYFSSFNDELIRALITLFVENNDHAALCEYLPYSVDALIDTHFQSLISIATNNKNLDILAALLEAIETDITKKNCASSAIKEVLLTTIQMQDIHFLNEILKKLPQTLIKQEIFSVLTNRRFYYQSEYDCIKVLLISFISDEYKISMLSTAIKLDLINLVQLILPNIITMTDRSLISIIGQARYHNDIYRLIKAHYKNELLQLLNTQLASTDLNDNIVDFSKMIFLPRQYAILYRAQWRGTLVSTIYNNDRYPTADEQLSQTKGHPLTLHLKHQSTPIGYTIKLPEGKITAVVIDIYGGFRKSDFEYLKQKLKELNDKSVEPEPNLDNRLYEEGVAIVYTNLCDLIELKVFQAQMSESLFRKIHRSIDCLYEILQDNPESLHPKLAPLKNLPFFLRGASFGGLMSVRYAQLAVQYPEQFRRFQGYLSFNGALSAQMLYNSDLPYLYEEDEPRDYRADFLNPFNHISFIEDPILVSHCLDDNNVNAKVAFDFVRKAHENGKEHLVRLQIVEHGNTMFNNFAHKESTKGHFAVDRFEFEAYSDAVLQFIKSPTSKIPEVSSWRQFHNNIKADEYYRQATPEERFIAHVLKTRHSQRRIDLIAEIQDEDTWNSLYQPLYFAYRYADQLCSSHSELAAQVKRFNDDYLRDEVIIKAFQEKAACFLSYLFEAYDIENVRIYDIELNEFIRSPLIINAFREALQQIDTNFQSVSARFLLEQLYLHNPQLLPTSSAVASSSTSTGTIEVASYFARTQLLNALQKDRGYILSLWKKTVELSRKTSSLESVACSSHVEPSSRKHSLASRLSYDRQCKRKRW</sequence>
<dbReference type="RefSeq" id="WP_139016563.1">
    <property type="nucleotide sequence ID" value="NZ_LKAJ02000001.1"/>
</dbReference>
<dbReference type="EMBL" id="LKAJ01000002">
    <property type="protein sequence ID" value="KRG22430.1"/>
    <property type="molecule type" value="Genomic_DNA"/>
</dbReference>
<evidence type="ECO:0000313" key="1">
    <source>
        <dbReference type="EMBL" id="KRG22430.1"/>
    </source>
</evidence>
<gene>
    <name evidence="1" type="ORF">HT99x_00852</name>
    <name evidence="2" type="ORF">HT99x_013085</name>
</gene>
<reference evidence="2" key="2">
    <citation type="journal article" date="2016" name="Genome Announc.">
        <title>Draft Genome Sequences of Two Novel Amoeba-Resistant Intranuclear Bacteria, 'Candidatus Berkiella cookevillensis' and 'Candidatus Berkiella aquae'.</title>
        <authorList>
            <person name="Mehari Y.T."/>
            <person name="Arivett B.A."/>
            <person name="Farone A.L."/>
            <person name="Gunderson J.H."/>
            <person name="Farone M.B."/>
        </authorList>
    </citation>
    <scope>NUCLEOTIDE SEQUENCE</scope>
    <source>
        <strain evidence="2">HT99</strain>
    </source>
</reference>
<protein>
    <submittedName>
        <fullName evidence="1">Uncharacterized protein</fullName>
    </submittedName>
</protein>
<dbReference type="EMBL" id="LKAJ02000001">
    <property type="protein sequence ID" value="MCS5712369.1"/>
    <property type="molecule type" value="Genomic_DNA"/>
</dbReference>
<proteinExistence type="predicted"/>